<gene>
    <name evidence="1" type="ORF">CGZ90_09925</name>
</gene>
<evidence type="ECO:0000313" key="1">
    <source>
        <dbReference type="EMBL" id="OYD58188.1"/>
    </source>
</evidence>
<dbReference type="RefSeq" id="WP_094252320.1">
    <property type="nucleotide sequence ID" value="NZ_JBHLXL010000001.1"/>
</dbReference>
<dbReference type="OrthoDB" id="2679903at2"/>
<name>A0A235FA68_9BACL</name>
<sequence length="60" mass="6914">MIINRKELARAKVKELQNGFSAFAETKEVVDLIKKEIEKLKLDVHEDVTDVGSWFIPQKS</sequence>
<protein>
    <submittedName>
        <fullName evidence="1">Uncharacterized protein</fullName>
    </submittedName>
</protein>
<comment type="caution">
    <text evidence="1">The sequence shown here is derived from an EMBL/GenBank/DDBJ whole genome shotgun (WGS) entry which is preliminary data.</text>
</comment>
<organism evidence="1 2">
    <name type="scientific">Fictibacillus aquaticus</name>
    <dbReference type="NCBI Taxonomy" id="2021314"/>
    <lineage>
        <taxon>Bacteria</taxon>
        <taxon>Bacillati</taxon>
        <taxon>Bacillota</taxon>
        <taxon>Bacilli</taxon>
        <taxon>Bacillales</taxon>
        <taxon>Fictibacillaceae</taxon>
        <taxon>Fictibacillus</taxon>
    </lineage>
</organism>
<reference evidence="1 2" key="1">
    <citation type="submission" date="2017-07" db="EMBL/GenBank/DDBJ databases">
        <title>Fictibacillus sp. nov. GDSW-R2A3 Genome sequencing and assembly.</title>
        <authorList>
            <person name="Mayilraj S."/>
        </authorList>
    </citation>
    <scope>NUCLEOTIDE SEQUENCE [LARGE SCALE GENOMIC DNA]</scope>
    <source>
        <strain evidence="1 2">GDSW-R2A3</strain>
    </source>
</reference>
<dbReference type="AlphaFoldDB" id="A0A235FA68"/>
<dbReference type="EMBL" id="NOII01000002">
    <property type="protein sequence ID" value="OYD58188.1"/>
    <property type="molecule type" value="Genomic_DNA"/>
</dbReference>
<dbReference type="Pfam" id="PF26326">
    <property type="entry name" value="YtzJ"/>
    <property type="match status" value="1"/>
</dbReference>
<proteinExistence type="predicted"/>
<keyword evidence="2" id="KW-1185">Reference proteome</keyword>
<dbReference type="InterPro" id="IPR058867">
    <property type="entry name" value="YtzJ"/>
</dbReference>
<accession>A0A235FA68</accession>
<evidence type="ECO:0000313" key="2">
    <source>
        <dbReference type="Proteomes" id="UP000215059"/>
    </source>
</evidence>
<dbReference type="Proteomes" id="UP000215059">
    <property type="component" value="Unassembled WGS sequence"/>
</dbReference>